<evidence type="ECO:0000313" key="6">
    <source>
        <dbReference type="Proteomes" id="UP000887540"/>
    </source>
</evidence>
<evidence type="ECO:0000256" key="1">
    <source>
        <dbReference type="ARBA" id="ARBA00004123"/>
    </source>
</evidence>
<evidence type="ECO:0000313" key="7">
    <source>
        <dbReference type="WBParaSite" id="ACRNAN_scaffold17173.g10418.t1"/>
    </source>
</evidence>
<dbReference type="PANTHER" id="PTHR15111:SF0">
    <property type="entry name" value="UNCONVENTIONAL PREFOLDIN RPB5 INTERACTOR 1"/>
    <property type="match status" value="1"/>
</dbReference>
<comment type="subcellular location">
    <subcellularLocation>
        <location evidence="1">Nucleus</location>
    </subcellularLocation>
</comment>
<keyword evidence="3" id="KW-0539">Nucleus</keyword>
<dbReference type="SUPFAM" id="SSF46579">
    <property type="entry name" value="Prefoldin"/>
    <property type="match status" value="1"/>
</dbReference>
<dbReference type="GO" id="GO:0000122">
    <property type="term" value="P:negative regulation of transcription by RNA polymerase II"/>
    <property type="evidence" value="ECO:0007669"/>
    <property type="project" value="TreeGrafter"/>
</dbReference>
<dbReference type="GO" id="GO:0003714">
    <property type="term" value="F:transcription corepressor activity"/>
    <property type="evidence" value="ECO:0007669"/>
    <property type="project" value="TreeGrafter"/>
</dbReference>
<evidence type="ECO:0000256" key="5">
    <source>
        <dbReference type="SAM" id="Coils"/>
    </source>
</evidence>
<dbReference type="GO" id="GO:0003682">
    <property type="term" value="F:chromatin binding"/>
    <property type="evidence" value="ECO:0007669"/>
    <property type="project" value="TreeGrafter"/>
</dbReference>
<evidence type="ECO:0000256" key="3">
    <source>
        <dbReference type="ARBA" id="ARBA00023242"/>
    </source>
</evidence>
<evidence type="ECO:0000256" key="4">
    <source>
        <dbReference type="ARBA" id="ARBA00038295"/>
    </source>
</evidence>
<dbReference type="WBParaSite" id="ACRNAN_scaffold17173.g10418.t1">
    <property type="protein sequence ID" value="ACRNAN_scaffold17173.g10418.t1"/>
    <property type="gene ID" value="ACRNAN_scaffold17173.g10418"/>
</dbReference>
<organism evidence="6 7">
    <name type="scientific">Acrobeloides nanus</name>
    <dbReference type="NCBI Taxonomy" id="290746"/>
    <lineage>
        <taxon>Eukaryota</taxon>
        <taxon>Metazoa</taxon>
        <taxon>Ecdysozoa</taxon>
        <taxon>Nematoda</taxon>
        <taxon>Chromadorea</taxon>
        <taxon>Rhabditida</taxon>
        <taxon>Tylenchina</taxon>
        <taxon>Cephalobomorpha</taxon>
        <taxon>Cephaloboidea</taxon>
        <taxon>Cephalobidae</taxon>
        <taxon>Acrobeloides</taxon>
    </lineage>
</organism>
<sequence length="152" mass="17963">MSIQNAMLIDPSEKARIFYDKTLLEIEKYNQIIGEKTKEIEEYQRLKSELTEMSKKLHHEILAPIGSIGCVKAQVNNPNEIFVFLGENYFVERNPFQTIEIIDRRIKAFTEFIQNLEKQKENMQRLLNMTTNVLAVRCIIRVYRVTHKKLDT</sequence>
<protein>
    <submittedName>
        <fullName evidence="7">Signal transduction histidine kinase dimerisation/phosphoacceptor domain-containing protein</fullName>
    </submittedName>
</protein>
<dbReference type="NCBIfam" id="TIGR00293">
    <property type="entry name" value="prefoldin subunit alpha"/>
    <property type="match status" value="1"/>
</dbReference>
<dbReference type="Proteomes" id="UP000887540">
    <property type="component" value="Unplaced"/>
</dbReference>
<comment type="subunit">
    <text evidence="2">Heterohexamer of two PFD-alpha type and four PFD-beta type subunits.</text>
</comment>
<accession>A0A914D0Q9</accession>
<evidence type="ECO:0000256" key="2">
    <source>
        <dbReference type="ARBA" id="ARBA00011695"/>
    </source>
</evidence>
<proteinExistence type="inferred from homology"/>
<keyword evidence="5" id="KW-0175">Coiled coil</keyword>
<dbReference type="CDD" id="cd23159">
    <property type="entry name" value="Prefoldin_URI1"/>
    <property type="match status" value="1"/>
</dbReference>
<comment type="similarity">
    <text evidence="4">Belongs to the RNA polymerase II subunit 5-mediating protein family.</text>
</comment>
<dbReference type="InterPro" id="IPR009053">
    <property type="entry name" value="Prefoldin"/>
</dbReference>
<dbReference type="GO" id="GO:0019212">
    <property type="term" value="F:phosphatase inhibitor activity"/>
    <property type="evidence" value="ECO:0007669"/>
    <property type="project" value="TreeGrafter"/>
</dbReference>
<reference evidence="7" key="1">
    <citation type="submission" date="2022-11" db="UniProtKB">
        <authorList>
            <consortium name="WormBaseParasite"/>
        </authorList>
    </citation>
    <scope>IDENTIFICATION</scope>
</reference>
<dbReference type="AlphaFoldDB" id="A0A914D0Q9"/>
<dbReference type="Gene3D" id="1.10.287.370">
    <property type="match status" value="1"/>
</dbReference>
<dbReference type="InterPro" id="IPR004127">
    <property type="entry name" value="Prefoldin_subunit_alpha"/>
</dbReference>
<feature type="coiled-coil region" evidence="5">
    <location>
        <begin position="106"/>
        <end position="133"/>
    </location>
</feature>
<dbReference type="Pfam" id="PF02996">
    <property type="entry name" value="Prefoldin"/>
    <property type="match status" value="1"/>
</dbReference>
<feature type="coiled-coil region" evidence="5">
    <location>
        <begin position="26"/>
        <end position="60"/>
    </location>
</feature>
<name>A0A914D0Q9_9BILA</name>
<dbReference type="InterPro" id="IPR052255">
    <property type="entry name" value="RNA_pol_II_subunit5-mediator"/>
</dbReference>
<dbReference type="GO" id="GO:0005634">
    <property type="term" value="C:nucleus"/>
    <property type="evidence" value="ECO:0007669"/>
    <property type="project" value="UniProtKB-SubCell"/>
</dbReference>
<keyword evidence="6" id="KW-1185">Reference proteome</keyword>
<dbReference type="PANTHER" id="PTHR15111">
    <property type="entry name" value="RNA POLYMERASE II SUBUNIT 5-MEDIATING PROTEIN NNX3"/>
    <property type="match status" value="1"/>
</dbReference>